<sequence length="74" mass="7728">MLLNANPCGVFSATFMMLACFLAASLIILGVGFWANTLEELAAAVGLLLLSSVFSSDQADDARICCSFCSRSAS</sequence>
<name>A0A6A5XI40_9PLEO</name>
<keyword evidence="3" id="KW-1185">Reference proteome</keyword>
<dbReference type="RefSeq" id="XP_033380962.1">
    <property type="nucleotide sequence ID" value="XM_033528699.1"/>
</dbReference>
<dbReference type="EMBL" id="ML978072">
    <property type="protein sequence ID" value="KAF2012623.1"/>
    <property type="molecule type" value="Genomic_DNA"/>
</dbReference>
<dbReference type="Proteomes" id="UP000799778">
    <property type="component" value="Unassembled WGS sequence"/>
</dbReference>
<accession>A0A6A5XI40</accession>
<dbReference type="GeneID" id="54286096"/>
<protein>
    <submittedName>
        <fullName evidence="2">Uncharacterized protein</fullName>
    </submittedName>
</protein>
<reference evidence="2" key="1">
    <citation type="journal article" date="2020" name="Stud. Mycol.">
        <title>101 Dothideomycetes genomes: a test case for predicting lifestyles and emergence of pathogens.</title>
        <authorList>
            <person name="Haridas S."/>
            <person name="Albert R."/>
            <person name="Binder M."/>
            <person name="Bloem J."/>
            <person name="Labutti K."/>
            <person name="Salamov A."/>
            <person name="Andreopoulos B."/>
            <person name="Baker S."/>
            <person name="Barry K."/>
            <person name="Bills G."/>
            <person name="Bluhm B."/>
            <person name="Cannon C."/>
            <person name="Castanera R."/>
            <person name="Culley D."/>
            <person name="Daum C."/>
            <person name="Ezra D."/>
            <person name="Gonzalez J."/>
            <person name="Henrissat B."/>
            <person name="Kuo A."/>
            <person name="Liang C."/>
            <person name="Lipzen A."/>
            <person name="Lutzoni F."/>
            <person name="Magnuson J."/>
            <person name="Mondo S."/>
            <person name="Nolan M."/>
            <person name="Ohm R."/>
            <person name="Pangilinan J."/>
            <person name="Park H.-J."/>
            <person name="Ramirez L."/>
            <person name="Alfaro M."/>
            <person name="Sun H."/>
            <person name="Tritt A."/>
            <person name="Yoshinaga Y."/>
            <person name="Zwiers L.-H."/>
            <person name="Turgeon B."/>
            <person name="Goodwin S."/>
            <person name="Spatafora J."/>
            <person name="Crous P."/>
            <person name="Grigoriev I."/>
        </authorList>
    </citation>
    <scope>NUCLEOTIDE SEQUENCE</scope>
    <source>
        <strain evidence="2">CBS 175.79</strain>
    </source>
</reference>
<organism evidence="2 3">
    <name type="scientific">Aaosphaeria arxii CBS 175.79</name>
    <dbReference type="NCBI Taxonomy" id="1450172"/>
    <lineage>
        <taxon>Eukaryota</taxon>
        <taxon>Fungi</taxon>
        <taxon>Dikarya</taxon>
        <taxon>Ascomycota</taxon>
        <taxon>Pezizomycotina</taxon>
        <taxon>Dothideomycetes</taxon>
        <taxon>Pleosporomycetidae</taxon>
        <taxon>Pleosporales</taxon>
        <taxon>Pleosporales incertae sedis</taxon>
        <taxon>Aaosphaeria</taxon>
    </lineage>
</organism>
<evidence type="ECO:0000256" key="1">
    <source>
        <dbReference type="SAM" id="Phobius"/>
    </source>
</evidence>
<feature type="transmembrane region" description="Helical" evidence="1">
    <location>
        <begin position="12"/>
        <end position="35"/>
    </location>
</feature>
<evidence type="ECO:0000313" key="2">
    <source>
        <dbReference type="EMBL" id="KAF2012623.1"/>
    </source>
</evidence>
<gene>
    <name evidence="2" type="ORF">BU24DRAFT_425258</name>
</gene>
<keyword evidence="1" id="KW-0472">Membrane</keyword>
<keyword evidence="1" id="KW-0812">Transmembrane</keyword>
<evidence type="ECO:0000313" key="3">
    <source>
        <dbReference type="Proteomes" id="UP000799778"/>
    </source>
</evidence>
<keyword evidence="1" id="KW-1133">Transmembrane helix</keyword>
<dbReference type="AlphaFoldDB" id="A0A6A5XI40"/>
<proteinExistence type="predicted"/>